<sequence length="158" mass="18107">MNLNGKLLEEVRKIKKEELIVPSKTVSPKAPLSYGELSFEESQVVTQLFRLKEQLLTFYEEGAKAGDSWNPSYQEMKEGFKDPQGKVMTLISLLYVSFRLRFELCEIEMAFVFDGTKISQPTGYEQPGDLIVCMNIDKAIKFFCGERFGIPQFFTSPH</sequence>
<reference evidence="1 2" key="1">
    <citation type="journal article" date="2015" name="Nature">
        <title>rRNA introns, odd ribosomes, and small enigmatic genomes across a large radiation of phyla.</title>
        <authorList>
            <person name="Brown C.T."/>
            <person name="Hug L.A."/>
            <person name="Thomas B.C."/>
            <person name="Sharon I."/>
            <person name="Castelle C.J."/>
            <person name="Singh A."/>
            <person name="Wilkins M.J."/>
            <person name="Williams K.H."/>
            <person name="Banfield J.F."/>
        </authorList>
    </citation>
    <scope>NUCLEOTIDE SEQUENCE [LARGE SCALE GENOMIC DNA]</scope>
</reference>
<comment type="caution">
    <text evidence="1">The sequence shown here is derived from an EMBL/GenBank/DDBJ whole genome shotgun (WGS) entry which is preliminary data.</text>
</comment>
<name>A0A0G0Q182_9BACT</name>
<evidence type="ECO:0000313" key="2">
    <source>
        <dbReference type="Proteomes" id="UP000034137"/>
    </source>
</evidence>
<protein>
    <submittedName>
        <fullName evidence="1">Uncharacterized protein</fullName>
    </submittedName>
</protein>
<dbReference type="AlphaFoldDB" id="A0A0G0Q182"/>
<evidence type="ECO:0000313" key="1">
    <source>
        <dbReference type="EMBL" id="KKR33928.1"/>
    </source>
</evidence>
<dbReference type="EMBL" id="LBXO01000001">
    <property type="protein sequence ID" value="KKR33928.1"/>
    <property type="molecule type" value="Genomic_DNA"/>
</dbReference>
<proteinExistence type="predicted"/>
<organism evidence="1 2">
    <name type="scientific">Candidatus Falkowbacteria bacterium GW2011_GWF2_39_8</name>
    <dbReference type="NCBI Taxonomy" id="1618642"/>
    <lineage>
        <taxon>Bacteria</taxon>
        <taxon>Candidatus Falkowiibacteriota</taxon>
    </lineage>
</organism>
<gene>
    <name evidence="1" type="ORF">UT64_C0001G0002</name>
</gene>
<dbReference type="Proteomes" id="UP000034137">
    <property type="component" value="Unassembled WGS sequence"/>
</dbReference>
<accession>A0A0G0Q182</accession>